<evidence type="ECO:0008006" key="9">
    <source>
        <dbReference type="Google" id="ProtNLM"/>
    </source>
</evidence>
<feature type="domain" description="O-methyltransferase dimerisation" evidence="6">
    <location>
        <begin position="63"/>
        <end position="132"/>
    </location>
</feature>
<dbReference type="InterPro" id="IPR012967">
    <property type="entry name" value="COMT_dimerisation"/>
</dbReference>
<evidence type="ECO:0000259" key="6">
    <source>
        <dbReference type="Pfam" id="PF08100"/>
    </source>
</evidence>
<dbReference type="Proteomes" id="UP001146351">
    <property type="component" value="Unassembled WGS sequence"/>
</dbReference>
<dbReference type="Gene3D" id="1.10.10.10">
    <property type="entry name" value="Winged helix-like DNA-binding domain superfamily/Winged helix DNA-binding domain"/>
    <property type="match status" value="1"/>
</dbReference>
<evidence type="ECO:0000259" key="5">
    <source>
        <dbReference type="Pfam" id="PF00891"/>
    </source>
</evidence>
<evidence type="ECO:0000256" key="2">
    <source>
        <dbReference type="ARBA" id="ARBA00022679"/>
    </source>
</evidence>
<dbReference type="EMBL" id="JAPQKO010000005">
    <property type="protein sequence ID" value="KAJ5162062.1"/>
    <property type="molecule type" value="Genomic_DNA"/>
</dbReference>
<dbReference type="GO" id="GO:0008171">
    <property type="term" value="F:O-methyltransferase activity"/>
    <property type="evidence" value="ECO:0007669"/>
    <property type="project" value="InterPro"/>
</dbReference>
<keyword evidence="2" id="KW-0808">Transferase</keyword>
<evidence type="ECO:0000313" key="8">
    <source>
        <dbReference type="Proteomes" id="UP001146351"/>
    </source>
</evidence>
<dbReference type="AlphaFoldDB" id="A0A9W9LKU9"/>
<dbReference type="GO" id="GO:0032259">
    <property type="term" value="P:methylation"/>
    <property type="evidence" value="ECO:0007669"/>
    <property type="project" value="UniProtKB-KW"/>
</dbReference>
<dbReference type="PANTHER" id="PTHR43712">
    <property type="entry name" value="PUTATIVE (AFU_ORTHOLOGUE AFUA_4G14580)-RELATED"/>
    <property type="match status" value="1"/>
</dbReference>
<gene>
    <name evidence="7" type="ORF">N7492_007454</name>
</gene>
<name>A0A9W9LKU9_9EURO</name>
<evidence type="ECO:0000256" key="1">
    <source>
        <dbReference type="ARBA" id="ARBA00022603"/>
    </source>
</evidence>
<keyword evidence="8" id="KW-1185">Reference proteome</keyword>
<dbReference type="InterPro" id="IPR029063">
    <property type="entry name" value="SAM-dependent_MTases_sf"/>
</dbReference>
<organism evidence="7 8">
    <name type="scientific">Penicillium capsulatum</name>
    <dbReference type="NCBI Taxonomy" id="69766"/>
    <lineage>
        <taxon>Eukaryota</taxon>
        <taxon>Fungi</taxon>
        <taxon>Dikarya</taxon>
        <taxon>Ascomycota</taxon>
        <taxon>Pezizomycotina</taxon>
        <taxon>Eurotiomycetes</taxon>
        <taxon>Eurotiomycetidae</taxon>
        <taxon>Eurotiales</taxon>
        <taxon>Aspergillaceae</taxon>
        <taxon>Penicillium</taxon>
    </lineage>
</organism>
<dbReference type="Pfam" id="PF08100">
    <property type="entry name" value="Dimerisation"/>
    <property type="match status" value="1"/>
</dbReference>
<dbReference type="InterPro" id="IPR001077">
    <property type="entry name" value="COMT_C"/>
</dbReference>
<feature type="domain" description="O-methyltransferase C-terminal" evidence="5">
    <location>
        <begin position="216"/>
        <end position="379"/>
    </location>
</feature>
<evidence type="ECO:0000256" key="4">
    <source>
        <dbReference type="PIRSR" id="PIRSR005739-1"/>
    </source>
</evidence>
<dbReference type="InterPro" id="IPR036390">
    <property type="entry name" value="WH_DNA-bd_sf"/>
</dbReference>
<dbReference type="SUPFAM" id="SSF46785">
    <property type="entry name" value="Winged helix' DNA-binding domain"/>
    <property type="match status" value="1"/>
</dbReference>
<accession>A0A9W9LKU9</accession>
<dbReference type="InterPro" id="IPR016461">
    <property type="entry name" value="COMT-like"/>
</dbReference>
<reference evidence="7" key="1">
    <citation type="submission" date="2022-11" db="EMBL/GenBank/DDBJ databases">
        <authorList>
            <person name="Petersen C."/>
        </authorList>
    </citation>
    <scope>NUCLEOTIDE SEQUENCE</scope>
    <source>
        <strain evidence="7">IBT 21917</strain>
    </source>
</reference>
<keyword evidence="1" id="KW-0489">Methyltransferase</keyword>
<keyword evidence="3" id="KW-0949">S-adenosyl-L-methionine</keyword>
<evidence type="ECO:0000256" key="3">
    <source>
        <dbReference type="ARBA" id="ARBA00022691"/>
    </source>
</evidence>
<dbReference type="GO" id="GO:0046983">
    <property type="term" value="F:protein dimerization activity"/>
    <property type="evidence" value="ECO:0007669"/>
    <property type="project" value="InterPro"/>
</dbReference>
<dbReference type="GO" id="GO:0044550">
    <property type="term" value="P:secondary metabolite biosynthetic process"/>
    <property type="evidence" value="ECO:0007669"/>
    <property type="project" value="UniProtKB-ARBA"/>
</dbReference>
<comment type="caution">
    <text evidence="7">The sequence shown here is derived from an EMBL/GenBank/DDBJ whole genome shotgun (WGS) entry which is preliminary data.</text>
</comment>
<dbReference type="OrthoDB" id="1535081at2759"/>
<protein>
    <recommendedName>
        <fullName evidence="9">O-methyltransferase domain-containing protein</fullName>
    </recommendedName>
</protein>
<dbReference type="Gene3D" id="3.40.50.150">
    <property type="entry name" value="Vaccinia Virus protein VP39"/>
    <property type="match status" value="1"/>
</dbReference>
<dbReference type="Pfam" id="PF00891">
    <property type="entry name" value="Methyltransf_2"/>
    <property type="match status" value="1"/>
</dbReference>
<dbReference type="PROSITE" id="PS51683">
    <property type="entry name" value="SAM_OMT_II"/>
    <property type="match status" value="1"/>
</dbReference>
<dbReference type="PIRSF" id="PIRSF005739">
    <property type="entry name" value="O-mtase"/>
    <property type="match status" value="1"/>
</dbReference>
<dbReference type="PANTHER" id="PTHR43712:SF18">
    <property type="entry name" value="PUTATIVE (AFU_ORTHOLOGUE AFUA_4G14240)-RELATED"/>
    <property type="match status" value="1"/>
</dbReference>
<feature type="active site" description="Proton acceptor" evidence="4">
    <location>
        <position position="308"/>
    </location>
</feature>
<evidence type="ECO:0000313" key="7">
    <source>
        <dbReference type="EMBL" id="KAJ5162062.1"/>
    </source>
</evidence>
<dbReference type="SUPFAM" id="SSF53335">
    <property type="entry name" value="S-adenosyl-L-methionine-dependent methyltransferases"/>
    <property type="match status" value="1"/>
</dbReference>
<proteinExistence type="predicted"/>
<dbReference type="InterPro" id="IPR036388">
    <property type="entry name" value="WH-like_DNA-bd_sf"/>
</dbReference>
<reference evidence="7" key="2">
    <citation type="journal article" date="2023" name="IMA Fungus">
        <title>Comparative genomic study of the Penicillium genus elucidates a diverse pangenome and 15 lateral gene transfer events.</title>
        <authorList>
            <person name="Petersen C."/>
            <person name="Sorensen T."/>
            <person name="Nielsen M.R."/>
            <person name="Sondergaard T.E."/>
            <person name="Sorensen J.L."/>
            <person name="Fitzpatrick D.A."/>
            <person name="Frisvad J.C."/>
            <person name="Nielsen K.L."/>
        </authorList>
    </citation>
    <scope>NUCLEOTIDE SEQUENCE</scope>
    <source>
        <strain evidence="7">IBT 21917</strain>
    </source>
</reference>
<sequence length="404" mass="44833">MDQSKVDHALAEAKALVSSLEAYDGSAAQHSALLMRTDSIRATLEDPYDIGIRYIEKGTELVALNTLLGLDVFDRFDELPESGSIAAGDLASRCHVDVSVVTRTMRILVHAGIFEEAGQDEYRHNPNSRAFHPTALGGLVRVSSDLIKSLADLPRYLESHKPEDLYDPKKTPFAFTADQEGKTYYDVIDMDPKGRNLWNMALQNMAKVRSEPDRPFIVDIAGGRGQALLAIQEHCAGSYGGKLILQDLPSVINTLKPDETPGIEPMIYDAFTEQPVKGKETTLFAASCRIDICANPGAHVYLMRRFLHDFYNQDVVKLLRNTVSAMAPDSRLVICDMLVPDKVEVGEPANIYWLDLSLLAIGGKERTKDEFLDILNRVGLELVRIYPAKAKGERTVMLETRLKA</sequence>